<dbReference type="EMBL" id="JARAWP010000006">
    <property type="protein sequence ID" value="MDX3018521.1"/>
    <property type="molecule type" value="Genomic_DNA"/>
</dbReference>
<dbReference type="RefSeq" id="WP_158002807.1">
    <property type="nucleotide sequence ID" value="NZ_BCMK01000004.1"/>
</dbReference>
<organism evidence="2 5">
    <name type="scientific">Streptomyces acidiscabies</name>
    <dbReference type="NCBI Taxonomy" id="42234"/>
    <lineage>
        <taxon>Bacteria</taxon>
        <taxon>Bacillati</taxon>
        <taxon>Actinomycetota</taxon>
        <taxon>Actinomycetes</taxon>
        <taxon>Kitasatosporales</taxon>
        <taxon>Streptomycetaceae</taxon>
        <taxon>Streptomyces</taxon>
    </lineage>
</organism>
<dbReference type="GeneID" id="69808188"/>
<reference evidence="2 4" key="1">
    <citation type="journal article" date="2023" name="Microb. Genom.">
        <title>Mesoterricola silvestris gen. nov., sp. nov., Mesoterricola sediminis sp. nov., Geothrix oryzae sp. nov., Geothrix edaphica sp. nov., Geothrix rubra sp. nov., and Geothrix limicola sp. nov., six novel members of Acidobacteriota isolated from soils.</title>
        <authorList>
            <person name="Weisberg A.J."/>
            <person name="Pearce E."/>
            <person name="Kramer C.G."/>
            <person name="Chang J.H."/>
            <person name="Clarke C.R."/>
        </authorList>
    </citation>
    <scope>NUCLEOTIDE SEQUENCE</scope>
    <source>
        <strain evidence="3 4">NB05-1H</strain>
        <strain evidence="2">NRRL_B-16521</strain>
    </source>
</reference>
<accession>A0AAP6B4L2</accession>
<feature type="chain" id="PRO_5042988539" evidence="1">
    <location>
        <begin position="32"/>
        <end position="49"/>
    </location>
</feature>
<dbReference type="Proteomes" id="UP001272987">
    <property type="component" value="Unassembled WGS sequence"/>
</dbReference>
<dbReference type="Proteomes" id="UP001282288">
    <property type="component" value="Unassembled WGS sequence"/>
</dbReference>
<keyword evidence="4" id="KW-1185">Reference proteome</keyword>
<dbReference type="InterPro" id="IPR006311">
    <property type="entry name" value="TAT_signal"/>
</dbReference>
<proteinExistence type="predicted"/>
<name>A0AAP6B4L2_9ACTN</name>
<protein>
    <submittedName>
        <fullName evidence="2">Uncharacterized protein</fullName>
    </submittedName>
</protein>
<evidence type="ECO:0000313" key="5">
    <source>
        <dbReference type="Proteomes" id="UP001282288"/>
    </source>
</evidence>
<dbReference type="EMBL" id="JARAWC010000001">
    <property type="protein sequence ID" value="MDX2958154.1"/>
    <property type="molecule type" value="Genomic_DNA"/>
</dbReference>
<dbReference type="PROSITE" id="PS51318">
    <property type="entry name" value="TAT"/>
    <property type="match status" value="1"/>
</dbReference>
<gene>
    <name evidence="2" type="ORF">PV399_00250</name>
    <name evidence="3" type="ORF">PV666_11560</name>
</gene>
<dbReference type="AlphaFoldDB" id="A0AAP6B4L2"/>
<feature type="signal peptide" evidence="1">
    <location>
        <begin position="1"/>
        <end position="31"/>
    </location>
</feature>
<evidence type="ECO:0000313" key="2">
    <source>
        <dbReference type="EMBL" id="MDX2958154.1"/>
    </source>
</evidence>
<sequence>MPSWKGTTRRQALTGAAALGATNLTAPQAQAAPDDVLEYAARGRSASAP</sequence>
<evidence type="ECO:0000313" key="3">
    <source>
        <dbReference type="EMBL" id="MDX3018521.1"/>
    </source>
</evidence>
<evidence type="ECO:0000256" key="1">
    <source>
        <dbReference type="SAM" id="SignalP"/>
    </source>
</evidence>
<keyword evidence="1" id="KW-0732">Signal</keyword>
<comment type="caution">
    <text evidence="2">The sequence shown here is derived from an EMBL/GenBank/DDBJ whole genome shotgun (WGS) entry which is preliminary data.</text>
</comment>
<evidence type="ECO:0000313" key="4">
    <source>
        <dbReference type="Proteomes" id="UP001272987"/>
    </source>
</evidence>